<organism evidence="2 3">
    <name type="scientific">Glycomyces rhizosphaerae</name>
    <dbReference type="NCBI Taxonomy" id="2054422"/>
    <lineage>
        <taxon>Bacteria</taxon>
        <taxon>Bacillati</taxon>
        <taxon>Actinomycetota</taxon>
        <taxon>Actinomycetes</taxon>
        <taxon>Glycomycetales</taxon>
        <taxon>Glycomycetaceae</taxon>
        <taxon>Glycomyces</taxon>
    </lineage>
</organism>
<name>A0ABV7Q3C0_9ACTN</name>
<dbReference type="Pfam" id="PF00903">
    <property type="entry name" value="Glyoxalase"/>
    <property type="match status" value="1"/>
</dbReference>
<dbReference type="SUPFAM" id="SSF54593">
    <property type="entry name" value="Glyoxalase/Bleomycin resistance protein/Dihydroxybiphenyl dioxygenase"/>
    <property type="match status" value="1"/>
</dbReference>
<dbReference type="RefSeq" id="WP_387979875.1">
    <property type="nucleotide sequence ID" value="NZ_JBHRWO010000021.1"/>
</dbReference>
<evidence type="ECO:0000259" key="1">
    <source>
        <dbReference type="PROSITE" id="PS51819"/>
    </source>
</evidence>
<dbReference type="EMBL" id="JBHRWO010000021">
    <property type="protein sequence ID" value="MFC3495321.1"/>
    <property type="molecule type" value="Genomic_DNA"/>
</dbReference>
<gene>
    <name evidence="2" type="ORF">ACFO8M_22775</name>
</gene>
<sequence length="136" mass="14856">MTDPARYRDPRGASPFGYGVHHVQLAILPAGEDAARAFYVEVLGMTEVEKPPELAKRGGLWLRTDALELHLGVDPGHAPSAKAHPGILVADLDALAARLEPAGHQVAWDSDFIGYRRCYTRDPFGNRLEFLTPLGD</sequence>
<dbReference type="InterPro" id="IPR004360">
    <property type="entry name" value="Glyas_Fos-R_dOase_dom"/>
</dbReference>
<comment type="caution">
    <text evidence="2">The sequence shown here is derived from an EMBL/GenBank/DDBJ whole genome shotgun (WGS) entry which is preliminary data.</text>
</comment>
<evidence type="ECO:0000313" key="3">
    <source>
        <dbReference type="Proteomes" id="UP001595712"/>
    </source>
</evidence>
<protein>
    <submittedName>
        <fullName evidence="2">VOC family protein</fullName>
    </submittedName>
</protein>
<accession>A0ABV7Q3C0</accession>
<dbReference type="PANTHER" id="PTHR39175">
    <property type="entry name" value="FAMILY PROTEIN, PUTATIVE (AFU_ORTHOLOGUE AFUA_3G15060)-RELATED"/>
    <property type="match status" value="1"/>
</dbReference>
<feature type="domain" description="VOC" evidence="1">
    <location>
        <begin position="19"/>
        <end position="133"/>
    </location>
</feature>
<proteinExistence type="predicted"/>
<dbReference type="PROSITE" id="PS51819">
    <property type="entry name" value="VOC"/>
    <property type="match status" value="1"/>
</dbReference>
<dbReference type="Gene3D" id="3.10.180.10">
    <property type="entry name" value="2,3-Dihydroxybiphenyl 1,2-Dioxygenase, domain 1"/>
    <property type="match status" value="1"/>
</dbReference>
<dbReference type="InterPro" id="IPR029068">
    <property type="entry name" value="Glyas_Bleomycin-R_OHBP_Dase"/>
</dbReference>
<evidence type="ECO:0000313" key="2">
    <source>
        <dbReference type="EMBL" id="MFC3495321.1"/>
    </source>
</evidence>
<keyword evidence="3" id="KW-1185">Reference proteome</keyword>
<reference evidence="3" key="1">
    <citation type="journal article" date="2019" name="Int. J. Syst. Evol. Microbiol.">
        <title>The Global Catalogue of Microorganisms (GCM) 10K type strain sequencing project: providing services to taxonomists for standard genome sequencing and annotation.</title>
        <authorList>
            <consortium name="The Broad Institute Genomics Platform"/>
            <consortium name="The Broad Institute Genome Sequencing Center for Infectious Disease"/>
            <person name="Wu L."/>
            <person name="Ma J."/>
        </authorList>
    </citation>
    <scope>NUCLEOTIDE SEQUENCE [LARGE SCALE GENOMIC DNA]</scope>
    <source>
        <strain evidence="3">CGMCC 4.7396</strain>
    </source>
</reference>
<dbReference type="PANTHER" id="PTHR39175:SF1">
    <property type="entry name" value="FAMILY PROTEIN, PUTATIVE (AFU_ORTHOLOGUE AFUA_3G15060)-RELATED"/>
    <property type="match status" value="1"/>
</dbReference>
<dbReference type="Proteomes" id="UP001595712">
    <property type="component" value="Unassembled WGS sequence"/>
</dbReference>
<dbReference type="InterPro" id="IPR037523">
    <property type="entry name" value="VOC_core"/>
</dbReference>